<gene>
    <name evidence="3" type="ORF">CYNAS_LOCUS20952</name>
</gene>
<dbReference type="AlphaFoldDB" id="A0AA36HF86"/>
<protein>
    <submittedName>
        <fullName evidence="3">Uncharacterized protein</fullName>
    </submittedName>
</protein>
<feature type="signal peptide" evidence="2">
    <location>
        <begin position="1"/>
        <end position="22"/>
    </location>
</feature>
<evidence type="ECO:0000256" key="2">
    <source>
        <dbReference type="SAM" id="SignalP"/>
    </source>
</evidence>
<keyword evidence="2" id="KW-0732">Signal</keyword>
<dbReference type="Proteomes" id="UP001176961">
    <property type="component" value="Unassembled WGS sequence"/>
</dbReference>
<keyword evidence="1" id="KW-1133">Transmembrane helix</keyword>
<name>A0AA36HF86_CYLNA</name>
<organism evidence="3 4">
    <name type="scientific">Cylicocyclus nassatus</name>
    <name type="common">Nematode worm</name>
    <dbReference type="NCBI Taxonomy" id="53992"/>
    <lineage>
        <taxon>Eukaryota</taxon>
        <taxon>Metazoa</taxon>
        <taxon>Ecdysozoa</taxon>
        <taxon>Nematoda</taxon>
        <taxon>Chromadorea</taxon>
        <taxon>Rhabditida</taxon>
        <taxon>Rhabditina</taxon>
        <taxon>Rhabditomorpha</taxon>
        <taxon>Strongyloidea</taxon>
        <taxon>Strongylidae</taxon>
        <taxon>Cylicocyclus</taxon>
    </lineage>
</organism>
<comment type="caution">
    <text evidence="3">The sequence shown here is derived from an EMBL/GenBank/DDBJ whole genome shotgun (WGS) entry which is preliminary data.</text>
</comment>
<dbReference type="EMBL" id="CATQJL010000326">
    <property type="protein sequence ID" value="CAJ0608969.1"/>
    <property type="molecule type" value="Genomic_DNA"/>
</dbReference>
<sequence>MLLLKLLFILILLLCSPPANYGCHRNWNHRLESLNGQKRNLTKHIGPKQNLLKECYLDDISSSIKALWFESSFKANILPMQRFLLSGTVHLQLSGVLRTECSETYNSSYKSSVTMLYLNLIFILLLLCAPHAYGCIPKVDETIEKTNEQVTKEKEILEKCLNDKDKCDIKLK</sequence>
<evidence type="ECO:0000313" key="4">
    <source>
        <dbReference type="Proteomes" id="UP001176961"/>
    </source>
</evidence>
<feature type="chain" id="PRO_5041318302" evidence="2">
    <location>
        <begin position="23"/>
        <end position="172"/>
    </location>
</feature>
<reference evidence="3" key="1">
    <citation type="submission" date="2023-07" db="EMBL/GenBank/DDBJ databases">
        <authorList>
            <consortium name="CYATHOMIX"/>
        </authorList>
    </citation>
    <scope>NUCLEOTIDE SEQUENCE</scope>
    <source>
        <strain evidence="3">N/A</strain>
    </source>
</reference>
<keyword evidence="1" id="KW-0812">Transmembrane</keyword>
<feature type="transmembrane region" description="Helical" evidence="1">
    <location>
        <begin position="116"/>
        <end position="136"/>
    </location>
</feature>
<keyword evidence="4" id="KW-1185">Reference proteome</keyword>
<evidence type="ECO:0000313" key="3">
    <source>
        <dbReference type="EMBL" id="CAJ0608969.1"/>
    </source>
</evidence>
<proteinExistence type="predicted"/>
<accession>A0AA36HF86</accession>
<evidence type="ECO:0000256" key="1">
    <source>
        <dbReference type="SAM" id="Phobius"/>
    </source>
</evidence>
<keyword evidence="1" id="KW-0472">Membrane</keyword>